<protein>
    <submittedName>
        <fullName evidence="3">Mobile mystery protein B</fullName>
    </submittedName>
</protein>
<sequence length="194" mass="23007">MEYFKTIDDATPIEDISSLIPTHILNRDELNEWEANNILKATKKFLTKSTKFDFSIESIKEIHKEMFDKTWQWAGKFRTKNYNIGVNWHNIQEELKKLFGDLNYWQKKKTFDLFQQSIRLHHKLVQIHPFVNGNGRHARLAADIFLFSHGQKIPIWPNKSLIEETDIRKKYINALKSADTGDYSLLEQLMQKLL</sequence>
<dbReference type="InterPro" id="IPR040198">
    <property type="entry name" value="Fido_containing"/>
</dbReference>
<dbReference type="PANTHER" id="PTHR13504">
    <property type="entry name" value="FIDO DOMAIN-CONTAINING PROTEIN DDB_G0283145"/>
    <property type="match status" value="1"/>
</dbReference>
<dbReference type="PROSITE" id="PS51459">
    <property type="entry name" value="FIDO"/>
    <property type="match status" value="1"/>
</dbReference>
<evidence type="ECO:0000313" key="4">
    <source>
        <dbReference type="Proteomes" id="UP000488506"/>
    </source>
</evidence>
<reference evidence="3 4" key="1">
    <citation type="submission" date="2019-12" db="EMBL/GenBank/DDBJ databases">
        <authorList>
            <person name="Wolfe R."/>
            <person name="Danczak R."/>
            <person name="Wilkins M."/>
        </authorList>
    </citation>
    <scope>NUCLEOTIDE SEQUENCE [LARGE SCALE GENOMIC DNA]</scope>
    <source>
        <strain evidence="3">X2_MaxBin.013</strain>
    </source>
</reference>
<feature type="active site" evidence="1">
    <location>
        <position position="128"/>
    </location>
</feature>
<comment type="caution">
    <text evidence="3">The sequence shown here is derived from an EMBL/GenBank/DDBJ whole genome shotgun (WGS) entry which is preliminary data.</text>
</comment>
<dbReference type="InterPro" id="IPR036597">
    <property type="entry name" value="Fido-like_dom_sf"/>
</dbReference>
<dbReference type="NCBIfam" id="TIGR02613">
    <property type="entry name" value="mob_myst_B"/>
    <property type="match status" value="1"/>
</dbReference>
<organism evidence="3 4">
    <name type="scientific">Candidatus Saganbacteria bacterium</name>
    <dbReference type="NCBI Taxonomy" id="2575572"/>
    <lineage>
        <taxon>Bacteria</taxon>
        <taxon>Bacillati</taxon>
        <taxon>Saganbacteria</taxon>
    </lineage>
</organism>
<gene>
    <name evidence="3" type="ORF">FD145_1297</name>
</gene>
<evidence type="ECO:0000313" key="3">
    <source>
        <dbReference type="EMBL" id="KAF0133434.1"/>
    </source>
</evidence>
<dbReference type="Gene3D" id="1.10.3290.10">
    <property type="entry name" value="Fido-like domain"/>
    <property type="match status" value="1"/>
</dbReference>
<dbReference type="AlphaFoldDB" id="A0A833L2Y0"/>
<name>A0A833L2Y0_UNCSA</name>
<dbReference type="InterPro" id="IPR013436">
    <property type="entry name" value="Mobile_mystery_prot_B"/>
</dbReference>
<proteinExistence type="predicted"/>
<evidence type="ECO:0000259" key="2">
    <source>
        <dbReference type="PROSITE" id="PS51459"/>
    </source>
</evidence>
<dbReference type="PANTHER" id="PTHR13504:SF39">
    <property type="entry name" value="CELL FILAMENTATION PROTEIN"/>
    <property type="match status" value="1"/>
</dbReference>
<dbReference type="InterPro" id="IPR003812">
    <property type="entry name" value="Fido"/>
</dbReference>
<dbReference type="Proteomes" id="UP000488506">
    <property type="component" value="Unassembled WGS sequence"/>
</dbReference>
<dbReference type="EMBL" id="WPAF01000026">
    <property type="protein sequence ID" value="KAF0133434.1"/>
    <property type="molecule type" value="Genomic_DNA"/>
</dbReference>
<feature type="domain" description="Fido" evidence="2">
    <location>
        <begin position="54"/>
        <end position="194"/>
    </location>
</feature>
<accession>A0A833L2Y0</accession>
<evidence type="ECO:0000256" key="1">
    <source>
        <dbReference type="PIRSR" id="PIRSR640198-1"/>
    </source>
</evidence>
<dbReference type="Pfam" id="PF02661">
    <property type="entry name" value="Fic"/>
    <property type="match status" value="1"/>
</dbReference>
<dbReference type="SUPFAM" id="SSF140931">
    <property type="entry name" value="Fic-like"/>
    <property type="match status" value="1"/>
</dbReference>